<protein>
    <submittedName>
        <fullName evidence="1">Uncharacterized protein</fullName>
    </submittedName>
</protein>
<accession>A0AAN9KWI5</accession>
<gene>
    <name evidence="1" type="ORF">VNO77_28214</name>
</gene>
<organism evidence="1 2">
    <name type="scientific">Canavalia gladiata</name>
    <name type="common">Sword bean</name>
    <name type="synonym">Dolichos gladiatus</name>
    <dbReference type="NCBI Taxonomy" id="3824"/>
    <lineage>
        <taxon>Eukaryota</taxon>
        <taxon>Viridiplantae</taxon>
        <taxon>Streptophyta</taxon>
        <taxon>Embryophyta</taxon>
        <taxon>Tracheophyta</taxon>
        <taxon>Spermatophyta</taxon>
        <taxon>Magnoliopsida</taxon>
        <taxon>eudicotyledons</taxon>
        <taxon>Gunneridae</taxon>
        <taxon>Pentapetalae</taxon>
        <taxon>rosids</taxon>
        <taxon>fabids</taxon>
        <taxon>Fabales</taxon>
        <taxon>Fabaceae</taxon>
        <taxon>Papilionoideae</taxon>
        <taxon>50 kb inversion clade</taxon>
        <taxon>NPAAA clade</taxon>
        <taxon>indigoferoid/millettioid clade</taxon>
        <taxon>Phaseoleae</taxon>
        <taxon>Canavalia</taxon>
    </lineage>
</organism>
<dbReference type="EMBL" id="JAYMYQ010000006">
    <property type="protein sequence ID" value="KAK7324556.1"/>
    <property type="molecule type" value="Genomic_DNA"/>
</dbReference>
<evidence type="ECO:0000313" key="2">
    <source>
        <dbReference type="Proteomes" id="UP001367508"/>
    </source>
</evidence>
<evidence type="ECO:0000313" key="1">
    <source>
        <dbReference type="EMBL" id="KAK7324556.1"/>
    </source>
</evidence>
<sequence length="175" mass="19767">MVVSAIAVNFNILKDIYYWHFNQNELHVVGIVARLIGFLSWGPLPFLAHITRFVCSFGRSATQGEERESSRDSSIGLSLCGADLNGSLNRTAAPTAKTLRRKEDRIRSGRVWRWAPGEYSVLTMCLSEFMLSSRDVSAPPSFLCLHLFPLFLLRSFQLSLCPLFLNNHTFLSLLQ</sequence>
<dbReference type="Proteomes" id="UP001367508">
    <property type="component" value="Unassembled WGS sequence"/>
</dbReference>
<proteinExistence type="predicted"/>
<comment type="caution">
    <text evidence="1">The sequence shown here is derived from an EMBL/GenBank/DDBJ whole genome shotgun (WGS) entry which is preliminary data.</text>
</comment>
<reference evidence="1 2" key="1">
    <citation type="submission" date="2024-01" db="EMBL/GenBank/DDBJ databases">
        <title>The genomes of 5 underutilized Papilionoideae crops provide insights into root nodulation and disease resistanc.</title>
        <authorList>
            <person name="Jiang F."/>
        </authorList>
    </citation>
    <scope>NUCLEOTIDE SEQUENCE [LARGE SCALE GENOMIC DNA]</scope>
    <source>
        <strain evidence="1">LVBAO_FW01</strain>
        <tissue evidence="1">Leaves</tissue>
    </source>
</reference>
<keyword evidence="2" id="KW-1185">Reference proteome</keyword>
<dbReference type="AlphaFoldDB" id="A0AAN9KWI5"/>
<name>A0AAN9KWI5_CANGL</name>